<evidence type="ECO:0000313" key="6">
    <source>
        <dbReference type="EMBL" id="MBN7772154.1"/>
    </source>
</evidence>
<dbReference type="HAMAP" id="MF_01107">
    <property type="entry name" value="ArgD_aminotrans_3"/>
    <property type="match status" value="1"/>
</dbReference>
<organism evidence="6 7">
    <name type="scientific">Clostridium aminobutyricum</name>
    <dbReference type="NCBI Taxonomy" id="33953"/>
    <lineage>
        <taxon>Bacteria</taxon>
        <taxon>Bacillati</taxon>
        <taxon>Bacillota</taxon>
        <taxon>Clostridia</taxon>
        <taxon>Eubacteriales</taxon>
        <taxon>Clostridiaceae</taxon>
        <taxon>Clostridium</taxon>
    </lineage>
</organism>
<comment type="pathway">
    <text evidence="5">Amino-acid biosynthesis; L-arginine biosynthesis; N(2)-acetyl-L-ornithine from L-glutamate: step 4/4.</text>
</comment>
<feature type="binding site" evidence="5">
    <location>
        <begin position="223"/>
        <end position="226"/>
    </location>
    <ligand>
        <name>pyridoxal 5'-phosphate</name>
        <dbReference type="ChEBI" id="CHEBI:597326"/>
    </ligand>
</feature>
<dbReference type="GO" id="GO:0005737">
    <property type="term" value="C:cytoplasm"/>
    <property type="evidence" value="ECO:0007669"/>
    <property type="project" value="UniProtKB-SubCell"/>
</dbReference>
<feature type="binding site" evidence="5">
    <location>
        <position position="280"/>
    </location>
    <ligand>
        <name>N(2)-acetyl-L-ornithine</name>
        <dbReference type="ChEBI" id="CHEBI:57805"/>
    </ligand>
</feature>
<evidence type="ECO:0000313" key="7">
    <source>
        <dbReference type="Proteomes" id="UP000664545"/>
    </source>
</evidence>
<comment type="cofactor">
    <cofactor evidence="5">
        <name>pyridoxal 5'-phosphate</name>
        <dbReference type="ChEBI" id="CHEBI:597326"/>
    </cofactor>
    <text evidence="5">Binds 1 pyridoxal phosphate per subunit.</text>
</comment>
<dbReference type="PROSITE" id="PS00600">
    <property type="entry name" value="AA_TRANSFER_CLASS_3"/>
    <property type="match status" value="1"/>
</dbReference>
<dbReference type="PANTHER" id="PTHR11986:SF79">
    <property type="entry name" value="ACETYLORNITHINE AMINOTRANSFERASE, MITOCHONDRIAL"/>
    <property type="match status" value="1"/>
</dbReference>
<comment type="caution">
    <text evidence="6">The sequence shown here is derived from an EMBL/GenBank/DDBJ whole genome shotgun (WGS) entry which is preliminary data.</text>
</comment>
<keyword evidence="4 5" id="KW-0663">Pyridoxal phosphate</keyword>
<keyword evidence="1 5" id="KW-0032">Aminotransferase</keyword>
<name>A0A939II59_CLOAM</name>
<comment type="similarity">
    <text evidence="5">Belongs to the class-III pyridoxal-phosphate-dependent aminotransferase family. ArgD subfamily.</text>
</comment>
<dbReference type="PANTHER" id="PTHR11986">
    <property type="entry name" value="AMINOTRANSFERASE CLASS III"/>
    <property type="match status" value="1"/>
</dbReference>
<dbReference type="GO" id="GO:0030170">
    <property type="term" value="F:pyridoxal phosphate binding"/>
    <property type="evidence" value="ECO:0007669"/>
    <property type="project" value="InterPro"/>
</dbReference>
<keyword evidence="3 5" id="KW-0808">Transferase</keyword>
<reference evidence="6" key="1">
    <citation type="submission" date="2021-02" db="EMBL/GenBank/DDBJ databases">
        <title>Abyssanaerobacter marinus gen.nov., sp., nov, anaerobic bacterium isolated from the Onnuri vent field of Indian Ocean and suggestion of Mogibacteriaceae fam. nov., and proposal of reclassification of ambiguous this family's genus member.</title>
        <authorList>
            <person name="Kim Y.J."/>
            <person name="Yang J.-A."/>
        </authorList>
    </citation>
    <scope>NUCLEOTIDE SEQUENCE</scope>
    <source>
        <strain evidence="6">DSM 2634</strain>
    </source>
</reference>
<protein>
    <recommendedName>
        <fullName evidence="5">Acetylornithine aminotransferase</fullName>
        <shortName evidence="5">ACOAT</shortName>
        <ecNumber evidence="5">2.6.1.11</ecNumber>
    </recommendedName>
</protein>
<dbReference type="GO" id="GO:0042802">
    <property type="term" value="F:identical protein binding"/>
    <property type="evidence" value="ECO:0007669"/>
    <property type="project" value="TreeGrafter"/>
</dbReference>
<dbReference type="GO" id="GO:0006526">
    <property type="term" value="P:L-arginine biosynthetic process"/>
    <property type="evidence" value="ECO:0007669"/>
    <property type="project" value="UniProtKB-UniRule"/>
</dbReference>
<dbReference type="RefSeq" id="WP_206580927.1">
    <property type="nucleotide sequence ID" value="NZ_JAFJZZ010000001.1"/>
</dbReference>
<dbReference type="GO" id="GO:0003992">
    <property type="term" value="F:N2-acetyl-L-ornithine:2-oxoglutarate 5-aminotransferase activity"/>
    <property type="evidence" value="ECO:0007669"/>
    <property type="project" value="UniProtKB-UniRule"/>
</dbReference>
<comment type="catalytic activity">
    <reaction evidence="5">
        <text>N(2)-acetyl-L-ornithine + 2-oxoglutarate = N-acetyl-L-glutamate 5-semialdehyde + L-glutamate</text>
        <dbReference type="Rhea" id="RHEA:18049"/>
        <dbReference type="ChEBI" id="CHEBI:16810"/>
        <dbReference type="ChEBI" id="CHEBI:29123"/>
        <dbReference type="ChEBI" id="CHEBI:29985"/>
        <dbReference type="ChEBI" id="CHEBI:57805"/>
        <dbReference type="EC" id="2.6.1.11"/>
    </reaction>
</comment>
<evidence type="ECO:0000256" key="5">
    <source>
        <dbReference type="HAMAP-Rule" id="MF_01107"/>
    </source>
</evidence>
<dbReference type="Proteomes" id="UP000664545">
    <property type="component" value="Unassembled WGS sequence"/>
</dbReference>
<comment type="miscellaneous">
    <text evidence="5">May also have succinyldiaminopimelate aminotransferase activity, thus carrying out the corresponding step in lysine biosynthesis.</text>
</comment>
<dbReference type="NCBIfam" id="TIGR00707">
    <property type="entry name" value="argD"/>
    <property type="match status" value="1"/>
</dbReference>
<feature type="binding site" evidence="5">
    <location>
        <position position="281"/>
    </location>
    <ligand>
        <name>pyridoxal 5'-phosphate</name>
        <dbReference type="ChEBI" id="CHEBI:597326"/>
    </ligand>
</feature>
<feature type="binding site" evidence="5">
    <location>
        <position position="141"/>
    </location>
    <ligand>
        <name>N(2)-acetyl-L-ornithine</name>
        <dbReference type="ChEBI" id="CHEBI:57805"/>
    </ligand>
</feature>
<gene>
    <name evidence="5" type="primary">argD</name>
    <name evidence="6" type="ORF">JYB65_02155</name>
</gene>
<dbReference type="FunFam" id="3.40.640.10:FF:000004">
    <property type="entry name" value="Acetylornithine aminotransferase"/>
    <property type="match status" value="1"/>
</dbReference>
<dbReference type="EMBL" id="JAFJZZ010000001">
    <property type="protein sequence ID" value="MBN7772154.1"/>
    <property type="molecule type" value="Genomic_DNA"/>
</dbReference>
<dbReference type="InterPro" id="IPR050103">
    <property type="entry name" value="Class-III_PLP-dep_AT"/>
</dbReference>
<dbReference type="NCBIfam" id="NF002325">
    <property type="entry name" value="PRK01278.1"/>
    <property type="match status" value="1"/>
</dbReference>
<dbReference type="CDD" id="cd00610">
    <property type="entry name" value="OAT_like"/>
    <property type="match status" value="1"/>
</dbReference>
<dbReference type="InterPro" id="IPR015421">
    <property type="entry name" value="PyrdxlP-dep_Trfase_major"/>
</dbReference>
<sequence>MNSLEMKKKEKEYILQTYNRNDLCLTSGKGAICYTPEGKELIDFSSGIGVNSLGFCDTGWVEAISKQAAMLQHVSNLFYTEPCVNVAEMLVERSGMKRVFFANSGAEANEGAIKTARKYGNTKYGNGRNEIITLDNSFHGRTMATITATGQKHYHKFFDPFVQGFTYIEANDLSQLQDSINDKTCAIIIETVQGEGGVLPLDKNYVKQVEQLCKDKDILFIIDEVQTGIGRTGTLFSYEQFDVTPDIVTVAKGLGAGLPIGAVLFGEKCENVLVYGDHGTTFGANPVTCAGAEYVLHKIDADFLQEVSKKGEYIKSAIGAMPGVKEVSGLGMMLGVSLEGKTAGEVVTNCIQEGLLLLTAKDRVRLLPPLTITYEEMDKGLEILKKVLSA</sequence>
<feature type="binding site" evidence="5">
    <location>
        <begin position="105"/>
        <end position="106"/>
    </location>
    <ligand>
        <name>pyridoxal 5'-phosphate</name>
        <dbReference type="ChEBI" id="CHEBI:597326"/>
    </ligand>
</feature>
<dbReference type="InterPro" id="IPR004636">
    <property type="entry name" value="AcOrn/SuccOrn_fam"/>
</dbReference>
<keyword evidence="2 5" id="KW-0028">Amino-acid biosynthesis</keyword>
<dbReference type="Pfam" id="PF00202">
    <property type="entry name" value="Aminotran_3"/>
    <property type="match status" value="1"/>
</dbReference>
<dbReference type="SUPFAM" id="SSF53383">
    <property type="entry name" value="PLP-dependent transferases"/>
    <property type="match status" value="1"/>
</dbReference>
<dbReference type="InterPro" id="IPR049704">
    <property type="entry name" value="Aminotrans_3_PPA_site"/>
</dbReference>
<dbReference type="AlphaFoldDB" id="A0A939II59"/>
<evidence type="ECO:0000256" key="1">
    <source>
        <dbReference type="ARBA" id="ARBA00022576"/>
    </source>
</evidence>
<evidence type="ECO:0000256" key="4">
    <source>
        <dbReference type="ARBA" id="ARBA00022898"/>
    </source>
</evidence>
<keyword evidence="7" id="KW-1185">Reference proteome</keyword>
<comment type="subcellular location">
    <subcellularLocation>
        <location evidence="5">Cytoplasm</location>
    </subcellularLocation>
</comment>
<keyword evidence="5" id="KW-0055">Arginine biosynthesis</keyword>
<dbReference type="InterPro" id="IPR015424">
    <property type="entry name" value="PyrdxlP-dep_Trfase"/>
</dbReference>
<evidence type="ECO:0000256" key="2">
    <source>
        <dbReference type="ARBA" id="ARBA00022605"/>
    </source>
</evidence>
<proteinExistence type="inferred from homology"/>
<evidence type="ECO:0000256" key="3">
    <source>
        <dbReference type="ARBA" id="ARBA00022679"/>
    </source>
</evidence>
<dbReference type="Gene3D" id="3.90.1150.10">
    <property type="entry name" value="Aspartate Aminotransferase, domain 1"/>
    <property type="match status" value="1"/>
</dbReference>
<dbReference type="InterPro" id="IPR005814">
    <property type="entry name" value="Aminotrans_3"/>
</dbReference>
<keyword evidence="5" id="KW-0963">Cytoplasm</keyword>
<accession>A0A939II59</accession>
<dbReference type="InterPro" id="IPR015422">
    <property type="entry name" value="PyrdxlP-dep_Trfase_small"/>
</dbReference>
<dbReference type="Gene3D" id="3.40.640.10">
    <property type="entry name" value="Type I PLP-dependent aspartate aminotransferase-like (Major domain)"/>
    <property type="match status" value="1"/>
</dbReference>
<dbReference type="EC" id="2.6.1.11" evidence="5"/>
<dbReference type="PIRSF" id="PIRSF000521">
    <property type="entry name" value="Transaminase_4ab_Lys_Orn"/>
    <property type="match status" value="1"/>
</dbReference>
<feature type="binding site" evidence="5">
    <location>
        <position position="138"/>
    </location>
    <ligand>
        <name>pyridoxal 5'-phosphate</name>
        <dbReference type="ChEBI" id="CHEBI:597326"/>
    </ligand>
</feature>
<feature type="modified residue" description="N6-(pyridoxal phosphate)lysine" evidence="5">
    <location>
        <position position="252"/>
    </location>
</feature>
<comment type="subunit">
    <text evidence="5">Homodimer.</text>
</comment>